<protein>
    <submittedName>
        <fullName evidence="1">Uncharacterized protein</fullName>
    </submittedName>
</protein>
<reference evidence="2" key="1">
    <citation type="submission" date="2013-01" db="EMBL/GenBank/DDBJ databases">
        <title>Draft Genome Sequence of a Mulberry Tree, Morus notabilis C.K. Schneid.</title>
        <authorList>
            <person name="He N."/>
            <person name="Zhao S."/>
        </authorList>
    </citation>
    <scope>NUCLEOTIDE SEQUENCE</scope>
</reference>
<dbReference type="Proteomes" id="UP000030645">
    <property type="component" value="Unassembled WGS sequence"/>
</dbReference>
<dbReference type="AlphaFoldDB" id="W9QK44"/>
<evidence type="ECO:0000313" key="2">
    <source>
        <dbReference type="Proteomes" id="UP000030645"/>
    </source>
</evidence>
<proteinExistence type="predicted"/>
<evidence type="ECO:0000313" key="1">
    <source>
        <dbReference type="EMBL" id="EXB38916.1"/>
    </source>
</evidence>
<organism evidence="1 2">
    <name type="scientific">Morus notabilis</name>
    <dbReference type="NCBI Taxonomy" id="981085"/>
    <lineage>
        <taxon>Eukaryota</taxon>
        <taxon>Viridiplantae</taxon>
        <taxon>Streptophyta</taxon>
        <taxon>Embryophyta</taxon>
        <taxon>Tracheophyta</taxon>
        <taxon>Spermatophyta</taxon>
        <taxon>Magnoliopsida</taxon>
        <taxon>eudicotyledons</taxon>
        <taxon>Gunneridae</taxon>
        <taxon>Pentapetalae</taxon>
        <taxon>rosids</taxon>
        <taxon>fabids</taxon>
        <taxon>Rosales</taxon>
        <taxon>Moraceae</taxon>
        <taxon>Moreae</taxon>
        <taxon>Morus</taxon>
    </lineage>
</organism>
<name>W9QK44_9ROSA</name>
<accession>W9QK44</accession>
<gene>
    <name evidence="1" type="ORF">L484_027351</name>
</gene>
<dbReference type="EMBL" id="KE343704">
    <property type="protein sequence ID" value="EXB38916.1"/>
    <property type="molecule type" value="Genomic_DNA"/>
</dbReference>
<sequence>MAEAAKPKDAFFSLSKLQLPGWDLILLRYKMRLTENVKLPFRESLDSVKPAVSASGFLYAVTTERDGFFAFDWEKESWEVFGLPDQPLSDYDYCKQNNMHVAEYESRLALICMVEDDYVEYKIKSPFSVYSNNCCTNECLL</sequence>
<keyword evidence="2" id="KW-1185">Reference proteome</keyword>